<evidence type="ECO:0000259" key="2">
    <source>
        <dbReference type="PROSITE" id="PS50011"/>
    </source>
</evidence>
<dbReference type="Pfam" id="PF00069">
    <property type="entry name" value="Pkinase"/>
    <property type="match status" value="1"/>
</dbReference>
<dbReference type="PANTHER" id="PTHR44329:SF214">
    <property type="entry name" value="PROTEIN KINASE DOMAIN-CONTAINING PROTEIN"/>
    <property type="match status" value="1"/>
</dbReference>
<dbReference type="InParanoid" id="A0A067P932"/>
<accession>A0A067P932</accession>
<feature type="compositionally biased region" description="Polar residues" evidence="1">
    <location>
        <begin position="216"/>
        <end position="241"/>
    </location>
</feature>
<dbReference type="PROSITE" id="PS50011">
    <property type="entry name" value="PROTEIN_KINASE_DOM"/>
    <property type="match status" value="2"/>
</dbReference>
<dbReference type="GO" id="GO:0005524">
    <property type="term" value="F:ATP binding"/>
    <property type="evidence" value="ECO:0007669"/>
    <property type="project" value="InterPro"/>
</dbReference>
<dbReference type="Gene3D" id="1.10.510.10">
    <property type="entry name" value="Transferase(Phosphotransferase) domain 1"/>
    <property type="match status" value="2"/>
</dbReference>
<dbReference type="HOGENOM" id="CLU_506282_0_0_1"/>
<dbReference type="STRING" id="933084.A0A067P932"/>
<feature type="region of interest" description="Disordered" evidence="1">
    <location>
        <begin position="212"/>
        <end position="241"/>
    </location>
</feature>
<protein>
    <recommendedName>
        <fullName evidence="2">Protein kinase domain-containing protein</fullName>
    </recommendedName>
</protein>
<name>A0A067P932_9AGAM</name>
<evidence type="ECO:0000313" key="4">
    <source>
        <dbReference type="Proteomes" id="UP000027265"/>
    </source>
</evidence>
<proteinExistence type="predicted"/>
<evidence type="ECO:0000256" key="1">
    <source>
        <dbReference type="SAM" id="MobiDB-lite"/>
    </source>
</evidence>
<dbReference type="PROSITE" id="PS00108">
    <property type="entry name" value="PROTEIN_KINASE_ST"/>
    <property type="match status" value="1"/>
</dbReference>
<keyword evidence="4" id="KW-1185">Reference proteome</keyword>
<dbReference type="Proteomes" id="UP000027265">
    <property type="component" value="Unassembled WGS sequence"/>
</dbReference>
<sequence>MISPWASNGDCMRYLERHPETRRLPLVSLVADALRYLHSGEAGFTYIHGDLKGNNVLISDDGQALLADFGLSRYADKMQLMSQTMSNISNHGHVHFVAPELLVTDTRPTKESDVYAFGCLIIQIFTGDLPFANCSVVRVMHLKGTGECKPPRPESQELLAAGLDDKMWFLVERCLDYESSLRPLIGDVSLALSDGVDIRKVLPLRLTLPREDNLPSDLQQQDTSVSPPSHNQIKSSPSTSGLDLCDCDGPKDLTGVVRVVRGPLDSNSLFEYYEGVFDREGRKEKVSMDRFRYLLNAAETEREHLLTVFLREAGIWSRFDHPFILPLYGVAFLSECPSLILPWDIGEDCIDFLLQYPTFNRKKLILQIADALEYLYSGKSGQPFVHGDIRGASISISARGHPLLSNFNITRSVEEKVYRTASPSSARRIPAGPARFCAPELLINHRTTLQTDVYAFGCLVIQIFTGRLPYHYIEHEFQLMVTITRGGKPRRPLDAAAKSAGLNDRLWALVDQILDPDPKLRPTMSQIKTSLMAFNEEI</sequence>
<dbReference type="SUPFAM" id="SSF56112">
    <property type="entry name" value="Protein kinase-like (PK-like)"/>
    <property type="match status" value="2"/>
</dbReference>
<evidence type="ECO:0000313" key="3">
    <source>
        <dbReference type="EMBL" id="KDQ51294.1"/>
    </source>
</evidence>
<dbReference type="OrthoDB" id="4062651at2759"/>
<dbReference type="Pfam" id="PF07714">
    <property type="entry name" value="PK_Tyr_Ser-Thr"/>
    <property type="match status" value="1"/>
</dbReference>
<dbReference type="InterPro" id="IPR011009">
    <property type="entry name" value="Kinase-like_dom_sf"/>
</dbReference>
<dbReference type="GO" id="GO:0004674">
    <property type="term" value="F:protein serine/threonine kinase activity"/>
    <property type="evidence" value="ECO:0007669"/>
    <property type="project" value="TreeGrafter"/>
</dbReference>
<feature type="domain" description="Protein kinase" evidence="2">
    <location>
        <begin position="1"/>
        <end position="202"/>
    </location>
</feature>
<dbReference type="AlphaFoldDB" id="A0A067P932"/>
<dbReference type="InterPro" id="IPR000719">
    <property type="entry name" value="Prot_kinase_dom"/>
</dbReference>
<feature type="domain" description="Protein kinase" evidence="2">
    <location>
        <begin position="253"/>
        <end position="535"/>
    </location>
</feature>
<reference evidence="4" key="1">
    <citation type="journal article" date="2014" name="Proc. Natl. Acad. Sci. U.S.A.">
        <title>Extensive sampling of basidiomycete genomes demonstrates inadequacy of the white-rot/brown-rot paradigm for wood decay fungi.</title>
        <authorList>
            <person name="Riley R."/>
            <person name="Salamov A.A."/>
            <person name="Brown D.W."/>
            <person name="Nagy L.G."/>
            <person name="Floudas D."/>
            <person name="Held B.W."/>
            <person name="Levasseur A."/>
            <person name="Lombard V."/>
            <person name="Morin E."/>
            <person name="Otillar R."/>
            <person name="Lindquist E.A."/>
            <person name="Sun H."/>
            <person name="LaButti K.M."/>
            <person name="Schmutz J."/>
            <person name="Jabbour D."/>
            <person name="Luo H."/>
            <person name="Baker S.E."/>
            <person name="Pisabarro A.G."/>
            <person name="Walton J.D."/>
            <person name="Blanchette R.A."/>
            <person name="Henrissat B."/>
            <person name="Martin F."/>
            <person name="Cullen D."/>
            <person name="Hibbett D.S."/>
            <person name="Grigoriev I.V."/>
        </authorList>
    </citation>
    <scope>NUCLEOTIDE SEQUENCE [LARGE SCALE GENOMIC DNA]</scope>
    <source>
        <strain evidence="4">MUCL 33604</strain>
    </source>
</reference>
<dbReference type="InterPro" id="IPR001245">
    <property type="entry name" value="Ser-Thr/Tyr_kinase_cat_dom"/>
</dbReference>
<gene>
    <name evidence="3" type="ORF">JAAARDRAFT_185349</name>
</gene>
<organism evidence="3 4">
    <name type="scientific">Jaapia argillacea MUCL 33604</name>
    <dbReference type="NCBI Taxonomy" id="933084"/>
    <lineage>
        <taxon>Eukaryota</taxon>
        <taxon>Fungi</taxon>
        <taxon>Dikarya</taxon>
        <taxon>Basidiomycota</taxon>
        <taxon>Agaricomycotina</taxon>
        <taxon>Agaricomycetes</taxon>
        <taxon>Agaricomycetidae</taxon>
        <taxon>Jaapiales</taxon>
        <taxon>Jaapiaceae</taxon>
        <taxon>Jaapia</taxon>
    </lineage>
</organism>
<dbReference type="SMART" id="SM00220">
    <property type="entry name" value="S_TKc"/>
    <property type="match status" value="1"/>
</dbReference>
<dbReference type="EMBL" id="KL197750">
    <property type="protein sequence ID" value="KDQ51294.1"/>
    <property type="molecule type" value="Genomic_DNA"/>
</dbReference>
<dbReference type="InterPro" id="IPR051681">
    <property type="entry name" value="Ser/Thr_Kinases-Pseudokinases"/>
</dbReference>
<dbReference type="PANTHER" id="PTHR44329">
    <property type="entry name" value="SERINE/THREONINE-PROTEIN KINASE TNNI3K-RELATED"/>
    <property type="match status" value="1"/>
</dbReference>
<dbReference type="InterPro" id="IPR008271">
    <property type="entry name" value="Ser/Thr_kinase_AS"/>
</dbReference>